<dbReference type="Proteomes" id="UP001469553">
    <property type="component" value="Unassembled WGS sequence"/>
</dbReference>
<evidence type="ECO:0000313" key="2">
    <source>
        <dbReference type="Proteomes" id="UP001469553"/>
    </source>
</evidence>
<reference evidence="1 2" key="1">
    <citation type="submission" date="2021-06" db="EMBL/GenBank/DDBJ databases">
        <authorList>
            <person name="Palmer J.M."/>
        </authorList>
    </citation>
    <scope>NUCLEOTIDE SEQUENCE [LARGE SCALE GENOMIC DNA]</scope>
    <source>
        <strain evidence="1 2">AS_MEX2019</strain>
        <tissue evidence="1">Muscle</tissue>
    </source>
</reference>
<name>A0ABV0YPX0_9TELE</name>
<protein>
    <submittedName>
        <fullName evidence="1">Uncharacterized protein</fullName>
    </submittedName>
</protein>
<evidence type="ECO:0000313" key="1">
    <source>
        <dbReference type="EMBL" id="MEQ2295607.1"/>
    </source>
</evidence>
<sequence>MSPSASTQKLTDFVISFKCQKRIGKLQQVVFVFAVLYFRVKTLFCFNVSQSFSTASSIVGCWEAGAYLQQSMGERQGTPWTGRQSITGQHTNNHAHIHSYT</sequence>
<accession>A0ABV0YPX0</accession>
<keyword evidence="2" id="KW-1185">Reference proteome</keyword>
<dbReference type="EMBL" id="JAHRIP010038780">
    <property type="protein sequence ID" value="MEQ2295607.1"/>
    <property type="molecule type" value="Genomic_DNA"/>
</dbReference>
<comment type="caution">
    <text evidence="1">The sequence shown here is derived from an EMBL/GenBank/DDBJ whole genome shotgun (WGS) entry which is preliminary data.</text>
</comment>
<proteinExistence type="predicted"/>
<gene>
    <name evidence="1" type="ORF">AMECASPLE_016110</name>
</gene>
<organism evidence="1 2">
    <name type="scientific">Ameca splendens</name>
    <dbReference type="NCBI Taxonomy" id="208324"/>
    <lineage>
        <taxon>Eukaryota</taxon>
        <taxon>Metazoa</taxon>
        <taxon>Chordata</taxon>
        <taxon>Craniata</taxon>
        <taxon>Vertebrata</taxon>
        <taxon>Euteleostomi</taxon>
        <taxon>Actinopterygii</taxon>
        <taxon>Neopterygii</taxon>
        <taxon>Teleostei</taxon>
        <taxon>Neoteleostei</taxon>
        <taxon>Acanthomorphata</taxon>
        <taxon>Ovalentaria</taxon>
        <taxon>Atherinomorphae</taxon>
        <taxon>Cyprinodontiformes</taxon>
        <taxon>Goodeidae</taxon>
        <taxon>Ameca</taxon>
    </lineage>
</organism>